<sequence>VHLLIFCVANVACVCSYMMSSSIFANVPKGPAIEVFALTQAFKDDANTKKVNLSVGAYRTDVGEPWVLPVVRKTEISIAGDEAINHEYLPVTGLDTFTRAATELVLGADSVAIKEKRAFGVQTISGTGALRVAADFLLQQLKLNTVYYSNPTWENHHKIFFDCGFTKLHSYRYWDQDKRQLDLKGMLADLEQAPEGAVVILHACAHNPTGMDPTHEQWKQIADLVERKKLFPLFDSAYQGFASGSPDQDAWAIRYFVDRGFELFVCQSFAKNFGLYCERAGNLTVVQQSGATRDQIHSQLTLIVRGQYSNPPAYGARIVSKVLNTPELRKEWMDCIQLMSSRIREMRKQLRDKLVALGTPGNWDHIVNQIGMFSYTGLNESQVAVLIKDYHIYLLRTGRINMCGLNTGNIDYVAKAINAAVTGAPAAVENKL</sequence>
<protein>
    <recommendedName>
        <fullName evidence="13">Aspartate aminotransferase, cytoplasmic</fullName>
        <ecNumber evidence="5">2.6.1.1</ecNumber>
        <ecNumber evidence="12">2.6.1.3</ecNumber>
    </recommendedName>
    <alternativeName>
        <fullName evidence="14">Cysteine aminotransferase, cytoplasmic</fullName>
    </alternativeName>
    <alternativeName>
        <fullName evidence="15">Cysteine transaminase, cytoplasmic</fullName>
    </alternativeName>
    <alternativeName>
        <fullName evidence="16">Glutamate oxaloacetate transaminase 1</fullName>
    </alternativeName>
    <alternativeName>
        <fullName evidence="10">Transaminase A</fullName>
    </alternativeName>
</protein>
<organism evidence="22 23">
    <name type="scientific">Drosophila rubida</name>
    <dbReference type="NCBI Taxonomy" id="30044"/>
    <lineage>
        <taxon>Eukaryota</taxon>
        <taxon>Metazoa</taxon>
        <taxon>Ecdysozoa</taxon>
        <taxon>Arthropoda</taxon>
        <taxon>Hexapoda</taxon>
        <taxon>Insecta</taxon>
        <taxon>Pterygota</taxon>
        <taxon>Neoptera</taxon>
        <taxon>Endopterygota</taxon>
        <taxon>Diptera</taxon>
        <taxon>Brachycera</taxon>
        <taxon>Muscomorpha</taxon>
        <taxon>Ephydroidea</taxon>
        <taxon>Drosophilidae</taxon>
        <taxon>Drosophila</taxon>
    </lineage>
</organism>
<evidence type="ECO:0000256" key="20">
    <source>
        <dbReference type="SAM" id="SignalP"/>
    </source>
</evidence>
<proteinExistence type="inferred from homology"/>
<evidence type="ECO:0000256" key="12">
    <source>
        <dbReference type="ARBA" id="ARBA00038941"/>
    </source>
</evidence>
<feature type="domain" description="Aminotransferase class I/classII large" evidence="21">
    <location>
        <begin position="48"/>
        <end position="417"/>
    </location>
</feature>
<comment type="subunit">
    <text evidence="4">Homodimer.</text>
</comment>
<comment type="catalytic activity">
    <reaction evidence="11">
        <text>(2S)-2-aminobutanoate + 2-oxoglutarate = 2-oxobutanoate + L-glutamate</text>
        <dbReference type="Rhea" id="RHEA:70223"/>
        <dbReference type="ChEBI" id="CHEBI:16763"/>
        <dbReference type="ChEBI" id="CHEBI:16810"/>
        <dbReference type="ChEBI" id="CHEBI:29985"/>
        <dbReference type="ChEBI" id="CHEBI:74359"/>
    </reaction>
    <physiologicalReaction direction="right-to-left" evidence="11">
        <dbReference type="Rhea" id="RHEA:70225"/>
    </physiologicalReaction>
</comment>
<evidence type="ECO:0000256" key="1">
    <source>
        <dbReference type="ARBA" id="ARBA00001933"/>
    </source>
</evidence>
<keyword evidence="7" id="KW-0032">Aminotransferase</keyword>
<evidence type="ECO:0000256" key="8">
    <source>
        <dbReference type="ARBA" id="ARBA00022679"/>
    </source>
</evidence>
<evidence type="ECO:0000256" key="16">
    <source>
        <dbReference type="ARBA" id="ARBA00043056"/>
    </source>
</evidence>
<comment type="caution">
    <text evidence="22">The sequence shown here is derived from an EMBL/GenBank/DDBJ whole genome shotgun (WGS) entry which is preliminary data.</text>
</comment>
<evidence type="ECO:0000256" key="2">
    <source>
        <dbReference type="ARBA" id="ARBA00004496"/>
    </source>
</evidence>
<keyword evidence="20" id="KW-0732">Signal</keyword>
<comment type="subcellular location">
    <subcellularLocation>
        <location evidence="2">Cytoplasm</location>
    </subcellularLocation>
</comment>
<evidence type="ECO:0000256" key="17">
    <source>
        <dbReference type="ARBA" id="ARBA00048507"/>
    </source>
</evidence>
<dbReference type="GO" id="GO:0006532">
    <property type="term" value="P:aspartate biosynthetic process"/>
    <property type="evidence" value="ECO:0007669"/>
    <property type="project" value="TreeGrafter"/>
</dbReference>
<dbReference type="Proteomes" id="UP001200034">
    <property type="component" value="Unassembled WGS sequence"/>
</dbReference>
<dbReference type="SUPFAM" id="SSF53383">
    <property type="entry name" value="PLP-dependent transferases"/>
    <property type="match status" value="1"/>
</dbReference>
<comment type="cofactor">
    <cofactor evidence="1">
        <name>pyridoxal 5'-phosphate</name>
        <dbReference type="ChEBI" id="CHEBI:597326"/>
    </cofactor>
</comment>
<dbReference type="GO" id="GO:0004069">
    <property type="term" value="F:L-aspartate:2-oxoglutarate aminotransferase activity"/>
    <property type="evidence" value="ECO:0007669"/>
    <property type="project" value="UniProtKB-EC"/>
</dbReference>
<dbReference type="EC" id="2.6.1.1" evidence="5"/>
<keyword evidence="23" id="KW-1185">Reference proteome</keyword>
<evidence type="ECO:0000313" key="22">
    <source>
        <dbReference type="EMBL" id="KAH8371319.1"/>
    </source>
</evidence>
<feature type="signal peptide" evidence="20">
    <location>
        <begin position="1"/>
        <end position="16"/>
    </location>
</feature>
<dbReference type="Gene3D" id="3.40.640.10">
    <property type="entry name" value="Type I PLP-dependent aspartate aminotransferase-like (Major domain)"/>
    <property type="match status" value="1"/>
</dbReference>
<evidence type="ECO:0000256" key="9">
    <source>
        <dbReference type="ARBA" id="ARBA00022898"/>
    </source>
</evidence>
<evidence type="ECO:0000256" key="18">
    <source>
        <dbReference type="ARBA" id="ARBA00048761"/>
    </source>
</evidence>
<gene>
    <name evidence="22" type="ORF">KR093_006887</name>
</gene>
<evidence type="ECO:0000256" key="5">
    <source>
        <dbReference type="ARBA" id="ARBA00012753"/>
    </source>
</evidence>
<accession>A0AAD4K0H6</accession>
<reference evidence="22" key="1">
    <citation type="journal article" date="2021" name="Mol. Ecol. Resour.">
        <title>Phylogenomic analyses of the genus Drosophila reveals genomic signals of climate adaptation.</title>
        <authorList>
            <person name="Li F."/>
            <person name="Rane R.V."/>
            <person name="Luria V."/>
            <person name="Xiong Z."/>
            <person name="Chen J."/>
            <person name="Li Z."/>
            <person name="Catullo R.A."/>
            <person name="Griffin P.C."/>
            <person name="Schiffer M."/>
            <person name="Pearce S."/>
            <person name="Lee S.F."/>
            <person name="McElroy K."/>
            <person name="Stocker A."/>
            <person name="Shirriffs J."/>
            <person name="Cockerell F."/>
            <person name="Coppin C."/>
            <person name="Sgro C.M."/>
            <person name="Karger A."/>
            <person name="Cain J.W."/>
            <person name="Weber J.A."/>
            <person name="Santpere G."/>
            <person name="Kirschner M.W."/>
            <person name="Hoffmann A.A."/>
            <person name="Oakeshott J.G."/>
            <person name="Zhang G."/>
        </authorList>
    </citation>
    <scope>NUCLEOTIDE SEQUENCE</scope>
    <source>
        <strain evidence="22">BGI-SZ-2011g</strain>
    </source>
</reference>
<dbReference type="InterPro" id="IPR015421">
    <property type="entry name" value="PyrdxlP-dep_Trfase_major"/>
</dbReference>
<evidence type="ECO:0000313" key="23">
    <source>
        <dbReference type="Proteomes" id="UP001200034"/>
    </source>
</evidence>
<feature type="non-terminal residue" evidence="22">
    <location>
        <position position="1"/>
    </location>
</feature>
<dbReference type="FunFam" id="3.40.640.10:FF:000044">
    <property type="entry name" value="Aspartate aminotransferase"/>
    <property type="match status" value="1"/>
</dbReference>
<dbReference type="GO" id="GO:0005829">
    <property type="term" value="C:cytosol"/>
    <property type="evidence" value="ECO:0007669"/>
    <property type="project" value="TreeGrafter"/>
</dbReference>
<dbReference type="PRINTS" id="PR00799">
    <property type="entry name" value="TRANSAMINASE"/>
</dbReference>
<dbReference type="FunFam" id="3.90.1150.10:FF:000001">
    <property type="entry name" value="Aspartate aminotransferase"/>
    <property type="match status" value="1"/>
</dbReference>
<dbReference type="InterPro" id="IPR004839">
    <property type="entry name" value="Aminotransferase_I/II_large"/>
</dbReference>
<dbReference type="CDD" id="cd00609">
    <property type="entry name" value="AAT_like"/>
    <property type="match status" value="1"/>
</dbReference>
<keyword evidence="8" id="KW-0808">Transferase</keyword>
<dbReference type="EMBL" id="JAJJHW010002585">
    <property type="protein sequence ID" value="KAH8371319.1"/>
    <property type="molecule type" value="Genomic_DNA"/>
</dbReference>
<dbReference type="InterPro" id="IPR015422">
    <property type="entry name" value="PyrdxlP-dep_Trfase_small"/>
</dbReference>
<feature type="chain" id="PRO_5042242141" description="Aspartate aminotransferase, cytoplasmic" evidence="20">
    <location>
        <begin position="17"/>
        <end position="432"/>
    </location>
</feature>
<evidence type="ECO:0000256" key="13">
    <source>
        <dbReference type="ARBA" id="ARBA00040527"/>
    </source>
</evidence>
<comment type="catalytic activity">
    <reaction evidence="18">
        <text>3-sulfino-L-alanine + 2-oxoglutarate = 3-sulfinopyruvate + L-glutamate</text>
        <dbReference type="Rhea" id="RHEA:70295"/>
        <dbReference type="ChEBI" id="CHEBI:16810"/>
        <dbReference type="ChEBI" id="CHEBI:29985"/>
        <dbReference type="ChEBI" id="CHEBI:61085"/>
        <dbReference type="ChEBI" id="CHEBI:140699"/>
    </reaction>
    <physiologicalReaction direction="right-to-left" evidence="18">
        <dbReference type="Rhea" id="RHEA:70297"/>
    </physiologicalReaction>
</comment>
<dbReference type="GO" id="GO:0030170">
    <property type="term" value="F:pyridoxal phosphate binding"/>
    <property type="evidence" value="ECO:0007669"/>
    <property type="project" value="InterPro"/>
</dbReference>
<evidence type="ECO:0000256" key="4">
    <source>
        <dbReference type="ARBA" id="ARBA00011738"/>
    </source>
</evidence>
<dbReference type="AlphaFoldDB" id="A0AAD4K0H6"/>
<dbReference type="Gene3D" id="3.90.1150.10">
    <property type="entry name" value="Aspartate Aminotransferase, domain 1"/>
    <property type="match status" value="1"/>
</dbReference>
<evidence type="ECO:0000259" key="21">
    <source>
        <dbReference type="Pfam" id="PF00155"/>
    </source>
</evidence>
<evidence type="ECO:0000256" key="11">
    <source>
        <dbReference type="ARBA" id="ARBA00036027"/>
    </source>
</evidence>
<comment type="similarity">
    <text evidence="3">Belongs to the class-I pyridoxal-phosphate-dependent aminotransferase family.</text>
</comment>
<evidence type="ECO:0000256" key="7">
    <source>
        <dbReference type="ARBA" id="ARBA00022576"/>
    </source>
</evidence>
<evidence type="ECO:0000256" key="3">
    <source>
        <dbReference type="ARBA" id="ARBA00007441"/>
    </source>
</evidence>
<dbReference type="InterPro" id="IPR015424">
    <property type="entry name" value="PyrdxlP-dep_Trfase"/>
</dbReference>
<keyword evidence="9" id="KW-0663">Pyridoxal phosphate</keyword>
<name>A0AAD4K0H6_9MUSC</name>
<dbReference type="GO" id="GO:0047801">
    <property type="term" value="F:L-cysteine transaminase activity"/>
    <property type="evidence" value="ECO:0007669"/>
    <property type="project" value="UniProtKB-EC"/>
</dbReference>
<dbReference type="Pfam" id="PF00155">
    <property type="entry name" value="Aminotran_1_2"/>
    <property type="match status" value="1"/>
</dbReference>
<comment type="catalytic activity">
    <reaction evidence="19">
        <text>L-cysteine + 2-oxoglutarate = 2-oxo-3-sulfanylpropanoate + L-glutamate</text>
        <dbReference type="Rhea" id="RHEA:17441"/>
        <dbReference type="ChEBI" id="CHEBI:16810"/>
        <dbReference type="ChEBI" id="CHEBI:29985"/>
        <dbReference type="ChEBI" id="CHEBI:35235"/>
        <dbReference type="ChEBI" id="CHEBI:57678"/>
        <dbReference type="EC" id="2.6.1.3"/>
    </reaction>
    <physiologicalReaction direction="left-to-right" evidence="19">
        <dbReference type="Rhea" id="RHEA:17442"/>
    </physiologicalReaction>
</comment>
<dbReference type="EC" id="2.6.1.3" evidence="12"/>
<evidence type="ECO:0000256" key="15">
    <source>
        <dbReference type="ARBA" id="ARBA00042175"/>
    </source>
</evidence>
<dbReference type="PANTHER" id="PTHR11879:SF55">
    <property type="entry name" value="GLUTAMATE OXALOACETATE TRANSAMINASE 1, ISOFORM B"/>
    <property type="match status" value="1"/>
</dbReference>
<evidence type="ECO:0000256" key="14">
    <source>
        <dbReference type="ARBA" id="ARBA00042149"/>
    </source>
</evidence>
<keyword evidence="6" id="KW-0963">Cytoplasm</keyword>
<dbReference type="NCBIfam" id="NF006719">
    <property type="entry name" value="PRK09257.1"/>
    <property type="match status" value="1"/>
</dbReference>
<evidence type="ECO:0000256" key="19">
    <source>
        <dbReference type="ARBA" id="ARBA00049350"/>
    </source>
</evidence>
<evidence type="ECO:0000256" key="6">
    <source>
        <dbReference type="ARBA" id="ARBA00022490"/>
    </source>
</evidence>
<evidence type="ECO:0000256" key="10">
    <source>
        <dbReference type="ARBA" id="ARBA00030923"/>
    </source>
</evidence>
<dbReference type="PANTHER" id="PTHR11879">
    <property type="entry name" value="ASPARTATE AMINOTRANSFERASE"/>
    <property type="match status" value="1"/>
</dbReference>
<dbReference type="InterPro" id="IPR000796">
    <property type="entry name" value="Asp_trans"/>
</dbReference>
<comment type="catalytic activity">
    <reaction evidence="17">
        <text>L-aspartate + 2-oxoglutarate = oxaloacetate + L-glutamate</text>
        <dbReference type="Rhea" id="RHEA:21824"/>
        <dbReference type="ChEBI" id="CHEBI:16452"/>
        <dbReference type="ChEBI" id="CHEBI:16810"/>
        <dbReference type="ChEBI" id="CHEBI:29985"/>
        <dbReference type="ChEBI" id="CHEBI:29991"/>
        <dbReference type="EC" id="2.6.1.1"/>
    </reaction>
    <physiologicalReaction direction="left-to-right" evidence="17">
        <dbReference type="Rhea" id="RHEA:21825"/>
    </physiologicalReaction>
</comment>